<protein>
    <recommendedName>
        <fullName evidence="12">Protein trichome birefringence-like 19</fullName>
    </recommendedName>
</protein>
<comment type="similarity">
    <text evidence="2">Belongs to the PC-esterase family. TBL subfamily.</text>
</comment>
<dbReference type="AlphaFoldDB" id="A0A978VIC5"/>
<feature type="domain" description="Trichome birefringence-like C-terminal" evidence="8">
    <location>
        <begin position="118"/>
        <end position="422"/>
    </location>
</feature>
<keyword evidence="4" id="KW-0735">Signal-anchor</keyword>
<feature type="domain" description="Trichome birefringence-like N-terminal" evidence="9">
    <location>
        <begin position="65"/>
        <end position="117"/>
    </location>
</feature>
<comment type="subcellular location">
    <subcellularLocation>
        <location evidence="1">Membrane</location>
        <topology evidence="1">Single-pass membrane protein</topology>
    </subcellularLocation>
</comment>
<sequence length="425" mass="49043">MVLVIDFTPPKNPTQKYTTIQLVLLAFAVILFSSVPLYFFTNTSSSPPWLSFTSNLIGTINFGNNCNMFRGKWVYYPNGASYTNVTCSEIFDHQNCMKFGRPDSEFLKWRWKPKQCELPLFDAVQFLELVRGKSMAFVGDSLGRNHMESLLCLLASAHVHRVPMQKLMPVKYVCWVVYPEDIVSNKTDSRFKIWIYHNYNFTLASFWSPYLVKATETEPNGPTYNRLMNLYLDETNSDWAAEIQRFDYVIISAGRWFFGPQIFYENGQIVGCHLCQRNGIKNFTMFYGYRKAFQTAFRTLLNLKNYRGITFLRTLSPAHFENGEWNKGGECKRTGPVSKLEMKLDGADLELYETQVEELKAAEREGKVKGLKFRLLDITEAMVVRPDGHPNHYGHRADENGTIADCVHWCLPGPIDTWNAFCFTC</sequence>
<dbReference type="PANTHER" id="PTHR32285">
    <property type="entry name" value="PROTEIN TRICHOME BIREFRINGENCE-LIKE 9-RELATED"/>
    <property type="match status" value="1"/>
</dbReference>
<dbReference type="InterPro" id="IPR026057">
    <property type="entry name" value="TBL_C"/>
</dbReference>
<name>A0A978VIC5_ZIZJJ</name>
<dbReference type="Proteomes" id="UP000813462">
    <property type="component" value="Unassembled WGS sequence"/>
</dbReference>
<dbReference type="Pfam" id="PF13839">
    <property type="entry name" value="PC-Esterase"/>
    <property type="match status" value="1"/>
</dbReference>
<keyword evidence="6 7" id="KW-0472">Membrane</keyword>
<evidence type="ECO:0000256" key="1">
    <source>
        <dbReference type="ARBA" id="ARBA00004167"/>
    </source>
</evidence>
<dbReference type="GO" id="GO:0005794">
    <property type="term" value="C:Golgi apparatus"/>
    <property type="evidence" value="ECO:0007669"/>
    <property type="project" value="TreeGrafter"/>
</dbReference>
<reference evidence="10" key="1">
    <citation type="journal article" date="2021" name="Front. Plant Sci.">
        <title>Chromosome-Scale Genome Assembly for Chinese Sour Jujube and Insights Into Its Genome Evolution and Domestication Signature.</title>
        <authorList>
            <person name="Shen L.-Y."/>
            <person name="Luo H."/>
            <person name="Wang X.-L."/>
            <person name="Wang X.-M."/>
            <person name="Qiu X.-J."/>
            <person name="Liu H."/>
            <person name="Zhou S.-S."/>
            <person name="Jia K.-H."/>
            <person name="Nie S."/>
            <person name="Bao Y.-T."/>
            <person name="Zhang R.-G."/>
            <person name="Yun Q.-Z."/>
            <person name="Chai Y.-H."/>
            <person name="Lu J.-Y."/>
            <person name="Li Y."/>
            <person name="Zhao S.-W."/>
            <person name="Mao J.-F."/>
            <person name="Jia S.-G."/>
            <person name="Mao Y.-M."/>
        </authorList>
    </citation>
    <scope>NUCLEOTIDE SEQUENCE</scope>
    <source>
        <strain evidence="10">AT0</strain>
        <tissue evidence="10">Leaf</tissue>
    </source>
</reference>
<dbReference type="PANTHER" id="PTHR32285:SF167">
    <property type="entry name" value="TRICHOME BIREFRINGENCE-LIKE N-TERMINAL DOMAIN-CONTAINING PROTEIN"/>
    <property type="match status" value="1"/>
</dbReference>
<evidence type="ECO:0000256" key="2">
    <source>
        <dbReference type="ARBA" id="ARBA00007727"/>
    </source>
</evidence>
<evidence type="ECO:0000313" key="10">
    <source>
        <dbReference type="EMBL" id="KAH7532844.1"/>
    </source>
</evidence>
<keyword evidence="5 7" id="KW-1133">Transmembrane helix</keyword>
<dbReference type="EMBL" id="JAEACU010000004">
    <property type="protein sequence ID" value="KAH7532844.1"/>
    <property type="molecule type" value="Genomic_DNA"/>
</dbReference>
<evidence type="ECO:0008006" key="12">
    <source>
        <dbReference type="Google" id="ProtNLM"/>
    </source>
</evidence>
<evidence type="ECO:0000259" key="8">
    <source>
        <dbReference type="Pfam" id="PF13839"/>
    </source>
</evidence>
<evidence type="ECO:0000256" key="6">
    <source>
        <dbReference type="ARBA" id="ARBA00023136"/>
    </source>
</evidence>
<evidence type="ECO:0000256" key="5">
    <source>
        <dbReference type="ARBA" id="ARBA00022989"/>
    </source>
</evidence>
<dbReference type="InterPro" id="IPR025846">
    <property type="entry name" value="TBL_N"/>
</dbReference>
<evidence type="ECO:0000259" key="9">
    <source>
        <dbReference type="Pfam" id="PF14416"/>
    </source>
</evidence>
<evidence type="ECO:0000256" key="7">
    <source>
        <dbReference type="SAM" id="Phobius"/>
    </source>
</evidence>
<proteinExistence type="inferred from homology"/>
<feature type="transmembrane region" description="Helical" evidence="7">
    <location>
        <begin position="20"/>
        <end position="40"/>
    </location>
</feature>
<dbReference type="Pfam" id="PF14416">
    <property type="entry name" value="PMR5N"/>
    <property type="match status" value="1"/>
</dbReference>
<evidence type="ECO:0000313" key="11">
    <source>
        <dbReference type="Proteomes" id="UP000813462"/>
    </source>
</evidence>
<gene>
    <name evidence="10" type="ORF">FEM48_Zijuj04G0065600</name>
</gene>
<dbReference type="GO" id="GO:0016413">
    <property type="term" value="F:O-acetyltransferase activity"/>
    <property type="evidence" value="ECO:0007669"/>
    <property type="project" value="InterPro"/>
</dbReference>
<dbReference type="GO" id="GO:0016020">
    <property type="term" value="C:membrane"/>
    <property type="evidence" value="ECO:0007669"/>
    <property type="project" value="UniProtKB-SubCell"/>
</dbReference>
<keyword evidence="3 7" id="KW-0812">Transmembrane</keyword>
<dbReference type="InterPro" id="IPR029962">
    <property type="entry name" value="TBL"/>
</dbReference>
<evidence type="ECO:0000256" key="3">
    <source>
        <dbReference type="ARBA" id="ARBA00022692"/>
    </source>
</evidence>
<evidence type="ECO:0000256" key="4">
    <source>
        <dbReference type="ARBA" id="ARBA00022968"/>
    </source>
</evidence>
<organism evidence="10 11">
    <name type="scientific">Ziziphus jujuba var. spinosa</name>
    <dbReference type="NCBI Taxonomy" id="714518"/>
    <lineage>
        <taxon>Eukaryota</taxon>
        <taxon>Viridiplantae</taxon>
        <taxon>Streptophyta</taxon>
        <taxon>Embryophyta</taxon>
        <taxon>Tracheophyta</taxon>
        <taxon>Spermatophyta</taxon>
        <taxon>Magnoliopsida</taxon>
        <taxon>eudicotyledons</taxon>
        <taxon>Gunneridae</taxon>
        <taxon>Pentapetalae</taxon>
        <taxon>rosids</taxon>
        <taxon>fabids</taxon>
        <taxon>Rosales</taxon>
        <taxon>Rhamnaceae</taxon>
        <taxon>Paliureae</taxon>
        <taxon>Ziziphus</taxon>
    </lineage>
</organism>
<comment type="caution">
    <text evidence="10">The sequence shown here is derived from an EMBL/GenBank/DDBJ whole genome shotgun (WGS) entry which is preliminary data.</text>
</comment>
<accession>A0A978VIC5</accession>